<evidence type="ECO:0000256" key="1">
    <source>
        <dbReference type="SAM" id="MobiDB-lite"/>
    </source>
</evidence>
<reference evidence="2" key="1">
    <citation type="submission" date="2020-05" db="EMBL/GenBank/DDBJ databases">
        <title>Mycena genomes resolve the evolution of fungal bioluminescence.</title>
        <authorList>
            <person name="Tsai I.J."/>
        </authorList>
    </citation>
    <scope>NUCLEOTIDE SEQUENCE</scope>
    <source>
        <strain evidence="2">160909Yilan</strain>
    </source>
</reference>
<name>A0A8H6XGW9_9AGAR</name>
<keyword evidence="3" id="KW-1185">Reference proteome</keyword>
<gene>
    <name evidence="2" type="ORF">MSAN_02112600</name>
</gene>
<feature type="compositionally biased region" description="Acidic residues" evidence="1">
    <location>
        <begin position="243"/>
        <end position="252"/>
    </location>
</feature>
<evidence type="ECO:0000313" key="2">
    <source>
        <dbReference type="EMBL" id="KAF7340832.1"/>
    </source>
</evidence>
<protein>
    <submittedName>
        <fullName evidence="2">Uncharacterized protein</fullName>
    </submittedName>
</protein>
<organism evidence="2 3">
    <name type="scientific">Mycena sanguinolenta</name>
    <dbReference type="NCBI Taxonomy" id="230812"/>
    <lineage>
        <taxon>Eukaryota</taxon>
        <taxon>Fungi</taxon>
        <taxon>Dikarya</taxon>
        <taxon>Basidiomycota</taxon>
        <taxon>Agaricomycotina</taxon>
        <taxon>Agaricomycetes</taxon>
        <taxon>Agaricomycetidae</taxon>
        <taxon>Agaricales</taxon>
        <taxon>Marasmiineae</taxon>
        <taxon>Mycenaceae</taxon>
        <taxon>Mycena</taxon>
    </lineage>
</organism>
<dbReference type="AlphaFoldDB" id="A0A8H6XGW9"/>
<dbReference type="Proteomes" id="UP000623467">
    <property type="component" value="Unassembled WGS sequence"/>
</dbReference>
<evidence type="ECO:0000313" key="3">
    <source>
        <dbReference type="Proteomes" id="UP000623467"/>
    </source>
</evidence>
<proteinExistence type="predicted"/>
<sequence>MSIPSAAIIDLATPISRCDTPVQVRNRLEWTWGLGYDHLDEHLQEFDDPQSLLTDETVLVFPHNDILQQLFSRNMTGKLGLYNGHKSFEYLVLPTDAASPLPPRIVTSELPPHLALCTTFGKMLKAWGKLPGWDANLVSVVERAKAVPHTSRPPLEMWQLTQMDNINRKWTWGDYVPPSFMSADSDQTMVEPEEEHPTAGNAKRKSTSSNFQASSSSSGSRHEPKRRLLPSEFESPPVFAVECDADEDDDDDAISHDSYISGVEGDPEEFAKASVARGDYEVDPRWLKGDTALGKPSLER</sequence>
<comment type="caution">
    <text evidence="2">The sequence shown here is derived from an EMBL/GenBank/DDBJ whole genome shotgun (WGS) entry which is preliminary data.</text>
</comment>
<feature type="region of interest" description="Disordered" evidence="1">
    <location>
        <begin position="183"/>
        <end position="267"/>
    </location>
</feature>
<feature type="compositionally biased region" description="Low complexity" evidence="1">
    <location>
        <begin position="207"/>
        <end position="219"/>
    </location>
</feature>
<accession>A0A8H6XGW9</accession>
<dbReference type="EMBL" id="JACAZH010000029">
    <property type="protein sequence ID" value="KAF7340832.1"/>
    <property type="molecule type" value="Genomic_DNA"/>
</dbReference>
<dbReference type="OrthoDB" id="3022451at2759"/>